<feature type="domain" description="Transposase IS116/IS110/IS902 C-terminal" evidence="2">
    <location>
        <begin position="1"/>
        <end position="76"/>
    </location>
</feature>
<dbReference type="PANTHER" id="PTHR33055">
    <property type="entry name" value="TRANSPOSASE FOR INSERTION SEQUENCE ELEMENT IS1111A"/>
    <property type="match status" value="1"/>
</dbReference>
<gene>
    <name evidence="3" type="ORF">ABID37_001026</name>
</gene>
<accession>A0ABV2MVJ9</accession>
<name>A0ABV2MVJ9_9HYPH</name>
<dbReference type="Proteomes" id="UP001549076">
    <property type="component" value="Unassembled WGS sequence"/>
</dbReference>
<keyword evidence="4" id="KW-1185">Reference proteome</keyword>
<protein>
    <submittedName>
        <fullName evidence="3">Transposase</fullName>
    </submittedName>
</protein>
<evidence type="ECO:0000313" key="4">
    <source>
        <dbReference type="Proteomes" id="UP001549076"/>
    </source>
</evidence>
<evidence type="ECO:0000313" key="3">
    <source>
        <dbReference type="EMBL" id="MET3790835.1"/>
    </source>
</evidence>
<feature type="region of interest" description="Disordered" evidence="1">
    <location>
        <begin position="24"/>
        <end position="52"/>
    </location>
</feature>
<comment type="caution">
    <text evidence="3">The sequence shown here is derived from an EMBL/GenBank/DDBJ whole genome shotgun (WGS) entry which is preliminary data.</text>
</comment>
<evidence type="ECO:0000256" key="1">
    <source>
        <dbReference type="SAM" id="MobiDB-lite"/>
    </source>
</evidence>
<evidence type="ECO:0000259" key="2">
    <source>
        <dbReference type="Pfam" id="PF02371"/>
    </source>
</evidence>
<reference evidence="3 4" key="1">
    <citation type="submission" date="2024-06" db="EMBL/GenBank/DDBJ databases">
        <title>Genomic Encyclopedia of Type Strains, Phase IV (KMG-IV): sequencing the most valuable type-strain genomes for metagenomic binning, comparative biology and taxonomic classification.</title>
        <authorList>
            <person name="Goeker M."/>
        </authorList>
    </citation>
    <scope>NUCLEOTIDE SEQUENCE [LARGE SCALE GENOMIC DNA]</scope>
    <source>
        <strain evidence="3 4">DSM 27865</strain>
    </source>
</reference>
<dbReference type="PANTHER" id="PTHR33055:SF13">
    <property type="entry name" value="TRANSPOSASE"/>
    <property type="match status" value="1"/>
</dbReference>
<dbReference type="Pfam" id="PF02371">
    <property type="entry name" value="Transposase_20"/>
    <property type="match status" value="1"/>
</dbReference>
<dbReference type="RefSeq" id="WP_354193033.1">
    <property type="nucleotide sequence ID" value="NZ_JBEPML010000002.1"/>
</dbReference>
<dbReference type="InterPro" id="IPR003346">
    <property type="entry name" value="Transposase_20"/>
</dbReference>
<proteinExistence type="predicted"/>
<dbReference type="InterPro" id="IPR047650">
    <property type="entry name" value="Transpos_IS110"/>
</dbReference>
<organism evidence="3 4">
    <name type="scientific">Aquamicrobium terrae</name>
    <dbReference type="NCBI Taxonomy" id="1324945"/>
    <lineage>
        <taxon>Bacteria</taxon>
        <taxon>Pseudomonadati</taxon>
        <taxon>Pseudomonadota</taxon>
        <taxon>Alphaproteobacteria</taxon>
        <taxon>Hyphomicrobiales</taxon>
        <taxon>Phyllobacteriaceae</taxon>
        <taxon>Aquamicrobium</taxon>
    </lineage>
</organism>
<sequence length="113" mass="12115">GIGTVSAVTILALMPELGHLQRRQAAALAGTAPHPNESGTERGRRRQRGGRPQVRTALFMPALRAAAGQGEFAAFYARLIANGKPPILAIAATMRKIIITLNARLRDNQNHQS</sequence>
<feature type="non-terminal residue" evidence="3">
    <location>
        <position position="1"/>
    </location>
</feature>
<dbReference type="EMBL" id="JBEPML010000002">
    <property type="protein sequence ID" value="MET3790835.1"/>
    <property type="molecule type" value="Genomic_DNA"/>
</dbReference>